<name>A0A3M0KCN3_HIRRU</name>
<sequence>MEVDGEENGEEEMEVDVEEERDEDMEVDGEEAGEEEMEVDEEDDKEEAIEVDIEIDPQRDTEVDGEEAGEEEMGGGCGRVHEDMDTDEKMKRRLWSWDEDPCQQQHWFPGLESLEELVQPLQDWGYLCTPGSH</sequence>
<dbReference type="EMBL" id="QRBI01000110">
    <property type="protein sequence ID" value="RMC10968.1"/>
    <property type="molecule type" value="Genomic_DNA"/>
</dbReference>
<evidence type="ECO:0000313" key="3">
    <source>
        <dbReference type="Proteomes" id="UP000269221"/>
    </source>
</evidence>
<evidence type="ECO:0000256" key="1">
    <source>
        <dbReference type="SAM" id="MobiDB-lite"/>
    </source>
</evidence>
<feature type="region of interest" description="Disordered" evidence="1">
    <location>
        <begin position="1"/>
        <end position="85"/>
    </location>
</feature>
<proteinExistence type="predicted"/>
<comment type="caution">
    <text evidence="2">The sequence shown here is derived from an EMBL/GenBank/DDBJ whole genome shotgun (WGS) entry which is preliminary data.</text>
</comment>
<accession>A0A3M0KCN3</accession>
<evidence type="ECO:0000313" key="2">
    <source>
        <dbReference type="EMBL" id="RMC10968.1"/>
    </source>
</evidence>
<keyword evidence="3" id="KW-1185">Reference proteome</keyword>
<feature type="compositionally biased region" description="Acidic residues" evidence="1">
    <location>
        <begin position="1"/>
        <end position="55"/>
    </location>
</feature>
<reference evidence="2 3" key="1">
    <citation type="submission" date="2018-07" db="EMBL/GenBank/DDBJ databases">
        <title>A high quality draft genome assembly of the barn swallow (H. rustica rustica).</title>
        <authorList>
            <person name="Formenti G."/>
            <person name="Chiara M."/>
            <person name="Poveda L."/>
            <person name="Francoijs K.-J."/>
            <person name="Bonisoli-Alquati A."/>
            <person name="Canova L."/>
            <person name="Gianfranceschi L."/>
            <person name="Horner D.S."/>
            <person name="Saino N."/>
        </authorList>
    </citation>
    <scope>NUCLEOTIDE SEQUENCE [LARGE SCALE GENOMIC DNA]</scope>
    <source>
        <strain evidence="2">Chelidonia</strain>
        <tissue evidence="2">Blood</tissue>
    </source>
</reference>
<dbReference type="Proteomes" id="UP000269221">
    <property type="component" value="Unassembled WGS sequence"/>
</dbReference>
<protein>
    <submittedName>
        <fullName evidence="2">Uncharacterized protein</fullName>
    </submittedName>
</protein>
<dbReference type="AlphaFoldDB" id="A0A3M0KCN3"/>
<organism evidence="2 3">
    <name type="scientific">Hirundo rustica rustica</name>
    <dbReference type="NCBI Taxonomy" id="333673"/>
    <lineage>
        <taxon>Eukaryota</taxon>
        <taxon>Metazoa</taxon>
        <taxon>Chordata</taxon>
        <taxon>Craniata</taxon>
        <taxon>Vertebrata</taxon>
        <taxon>Euteleostomi</taxon>
        <taxon>Archelosauria</taxon>
        <taxon>Archosauria</taxon>
        <taxon>Dinosauria</taxon>
        <taxon>Saurischia</taxon>
        <taxon>Theropoda</taxon>
        <taxon>Coelurosauria</taxon>
        <taxon>Aves</taxon>
        <taxon>Neognathae</taxon>
        <taxon>Neoaves</taxon>
        <taxon>Telluraves</taxon>
        <taxon>Australaves</taxon>
        <taxon>Passeriformes</taxon>
        <taxon>Sylvioidea</taxon>
        <taxon>Hirundinidae</taxon>
        <taxon>Hirundo</taxon>
    </lineage>
</organism>
<gene>
    <name evidence="2" type="ORF">DUI87_12159</name>
</gene>
<feature type="compositionally biased region" description="Acidic residues" evidence="1">
    <location>
        <begin position="63"/>
        <end position="73"/>
    </location>
</feature>